<evidence type="ECO:0000313" key="3">
    <source>
        <dbReference type="Proteomes" id="UP001153269"/>
    </source>
</evidence>
<dbReference type="AlphaFoldDB" id="A0A9N7ULW6"/>
<keyword evidence="1" id="KW-0812">Transmembrane</keyword>
<sequence length="112" mass="12602">MDLFYTSSVNSGFLTELVHEDRDSFHSSSSLSSSLEALILIMFYVTILMTLVFQGSDWSFSYQLKTDRLTQSYVDNHKSCFVVQTPEEASGLFTGMAGMCVMKQQQSLRSEG</sequence>
<name>A0A9N7ULW6_PLEPL</name>
<organism evidence="2 3">
    <name type="scientific">Pleuronectes platessa</name>
    <name type="common">European plaice</name>
    <dbReference type="NCBI Taxonomy" id="8262"/>
    <lineage>
        <taxon>Eukaryota</taxon>
        <taxon>Metazoa</taxon>
        <taxon>Chordata</taxon>
        <taxon>Craniata</taxon>
        <taxon>Vertebrata</taxon>
        <taxon>Euteleostomi</taxon>
        <taxon>Actinopterygii</taxon>
        <taxon>Neopterygii</taxon>
        <taxon>Teleostei</taxon>
        <taxon>Neoteleostei</taxon>
        <taxon>Acanthomorphata</taxon>
        <taxon>Carangaria</taxon>
        <taxon>Pleuronectiformes</taxon>
        <taxon>Pleuronectoidei</taxon>
        <taxon>Pleuronectidae</taxon>
        <taxon>Pleuronectes</taxon>
    </lineage>
</organism>
<keyword evidence="1" id="KW-1133">Transmembrane helix</keyword>
<reference evidence="2" key="1">
    <citation type="submission" date="2020-03" db="EMBL/GenBank/DDBJ databases">
        <authorList>
            <person name="Weist P."/>
        </authorList>
    </citation>
    <scope>NUCLEOTIDE SEQUENCE</scope>
</reference>
<evidence type="ECO:0000256" key="1">
    <source>
        <dbReference type="SAM" id="Phobius"/>
    </source>
</evidence>
<keyword evidence="1" id="KW-0472">Membrane</keyword>
<dbReference type="Proteomes" id="UP001153269">
    <property type="component" value="Unassembled WGS sequence"/>
</dbReference>
<proteinExistence type="predicted"/>
<feature type="transmembrane region" description="Helical" evidence="1">
    <location>
        <begin position="37"/>
        <end position="55"/>
    </location>
</feature>
<evidence type="ECO:0000313" key="2">
    <source>
        <dbReference type="EMBL" id="CAB1434733.1"/>
    </source>
</evidence>
<gene>
    <name evidence="2" type="ORF">PLEPLA_LOCUS22780</name>
</gene>
<protein>
    <submittedName>
        <fullName evidence="2">Uncharacterized protein</fullName>
    </submittedName>
</protein>
<comment type="caution">
    <text evidence="2">The sequence shown here is derived from an EMBL/GenBank/DDBJ whole genome shotgun (WGS) entry which is preliminary data.</text>
</comment>
<dbReference type="EMBL" id="CADEAL010001689">
    <property type="protein sequence ID" value="CAB1434733.1"/>
    <property type="molecule type" value="Genomic_DNA"/>
</dbReference>
<keyword evidence="3" id="KW-1185">Reference proteome</keyword>
<accession>A0A9N7ULW6</accession>